<keyword evidence="4" id="KW-1185">Reference proteome</keyword>
<feature type="coiled-coil region" evidence="1">
    <location>
        <begin position="84"/>
        <end position="186"/>
    </location>
</feature>
<dbReference type="STRING" id="454130.A0A0U5G4Q5"/>
<evidence type="ECO:0000313" key="4">
    <source>
        <dbReference type="Proteomes" id="UP000054771"/>
    </source>
</evidence>
<feature type="region of interest" description="Disordered" evidence="2">
    <location>
        <begin position="664"/>
        <end position="768"/>
    </location>
</feature>
<dbReference type="OrthoDB" id="3438382at2759"/>
<feature type="compositionally biased region" description="Polar residues" evidence="2">
    <location>
        <begin position="1"/>
        <end position="14"/>
    </location>
</feature>
<reference evidence="4" key="1">
    <citation type="journal article" date="2016" name="Genome Announc.">
        <title>Draft genome sequences of fungus Aspergillus calidoustus.</title>
        <authorList>
            <person name="Horn F."/>
            <person name="Linde J."/>
            <person name="Mattern D.J."/>
            <person name="Walther G."/>
            <person name="Guthke R."/>
            <person name="Scherlach K."/>
            <person name="Martin K."/>
            <person name="Brakhage A.A."/>
            <person name="Petzke L."/>
            <person name="Valiante V."/>
        </authorList>
    </citation>
    <scope>NUCLEOTIDE SEQUENCE [LARGE SCALE GENOMIC DNA]</scope>
    <source>
        <strain evidence="4">SF006504</strain>
    </source>
</reference>
<dbReference type="AlphaFoldDB" id="A0A0U5G4Q5"/>
<evidence type="ECO:0008006" key="5">
    <source>
        <dbReference type="Google" id="ProtNLM"/>
    </source>
</evidence>
<proteinExistence type="predicted"/>
<feature type="coiled-coil region" evidence="1">
    <location>
        <begin position="601"/>
        <end position="663"/>
    </location>
</feature>
<gene>
    <name evidence="3" type="ORF">ASPCAL07259</name>
</gene>
<organism evidence="3 4">
    <name type="scientific">Aspergillus calidoustus</name>
    <dbReference type="NCBI Taxonomy" id="454130"/>
    <lineage>
        <taxon>Eukaryota</taxon>
        <taxon>Fungi</taxon>
        <taxon>Dikarya</taxon>
        <taxon>Ascomycota</taxon>
        <taxon>Pezizomycotina</taxon>
        <taxon>Eurotiomycetes</taxon>
        <taxon>Eurotiomycetidae</taxon>
        <taxon>Eurotiales</taxon>
        <taxon>Aspergillaceae</taxon>
        <taxon>Aspergillus</taxon>
        <taxon>Aspergillus subgen. Nidulantes</taxon>
    </lineage>
</organism>
<feature type="compositionally biased region" description="Basic residues" evidence="2">
    <location>
        <begin position="746"/>
        <end position="755"/>
    </location>
</feature>
<keyword evidence="1" id="KW-0175">Coiled coil</keyword>
<protein>
    <recommendedName>
        <fullName evidence="5">Paramyosin</fullName>
    </recommendedName>
</protein>
<feature type="region of interest" description="Disordered" evidence="2">
    <location>
        <begin position="1"/>
        <end position="59"/>
    </location>
</feature>
<accession>A0A0U5G4Q5</accession>
<evidence type="ECO:0000313" key="3">
    <source>
        <dbReference type="EMBL" id="CEL06151.1"/>
    </source>
</evidence>
<dbReference type="Proteomes" id="UP000054771">
    <property type="component" value="Unassembled WGS sequence"/>
</dbReference>
<feature type="compositionally biased region" description="Polar residues" evidence="2">
    <location>
        <begin position="23"/>
        <end position="36"/>
    </location>
</feature>
<dbReference type="EMBL" id="CDMC01000005">
    <property type="protein sequence ID" value="CEL06151.1"/>
    <property type="molecule type" value="Genomic_DNA"/>
</dbReference>
<evidence type="ECO:0000256" key="2">
    <source>
        <dbReference type="SAM" id="MobiDB-lite"/>
    </source>
</evidence>
<evidence type="ECO:0000256" key="1">
    <source>
        <dbReference type="SAM" id="Coils"/>
    </source>
</evidence>
<sequence>MDVDFSMSQNPQNSRDPRLVNRPQLQQRTSQLSQHEAQQRIPSVPQAQQSVPENQNDTPADIFVRGISELVHAAAAAAANQSEKEKLQKKRDTTAELLRKARNHQGFPSTVEFFQNAKNEEDQVLAKIDQKIKENETNYKRLQADLKNNWAATTNSSRSPDTQEAISQLERANKTAKNTILDLRDDFKDLSGRIRSQDDQLRDFDRSLKALQDTARRNRAQDDQLRDLDRSVKGLQDTTRQQQRVLADYTSLDKDVQSLQEIVRNQQKSFADYTNSLSVLNNSLASVSSRLEQLEQLEQGAVPLRQGTAEPGQGTAAETKKALQNLEVQVMKLEKDAAVWGEKTGFLSSSYQRISALPDQVNRTLQLQQEKLDRLVDSQTVAKLNATVTKLDGQLGNLQENQSIKDDLVMAQFEELAGTLTRLKTDLEPNLERLTRDVEQLSAKVPTEPLEPKLATLGGDVQRLHQSLVRQHEGITNVGVGLQSLEMRYNNLSTDYIVQHMLGAFQEMYPEWDPTYKMLTRKVDQLEEHARNSTISTDELNHLKAECATLSQQWAGMLERYEWLCQEEFRQVQTRVDALAAKQSDIDGDLTSKKTADQALLQQVEHERELLNSRISVLSEDVKALKSECAQAKTSTDNDKTDMRSLELRIGGLEKSSQKIKEQLDALSKPAPPRELFLENGGSTREPTPKMQAPPRPNKPDLLDTAAAVKLKRRYPSTVSDDERSPAHNPFSPDTLVSPTVAHGDSRKKKKKKKIRNVEAEGPIEIDD</sequence>
<feature type="compositionally biased region" description="Polar residues" evidence="2">
    <location>
        <begin position="45"/>
        <end position="58"/>
    </location>
</feature>
<name>A0A0U5G4Q5_ASPCI</name>
<feature type="coiled-coil region" evidence="1">
    <location>
        <begin position="277"/>
        <end position="343"/>
    </location>
</feature>
<dbReference type="OMA" id="FFQQTWN"/>